<organism evidence="4 5">
    <name type="scientific">Compostibacter hankyongensis</name>
    <dbReference type="NCBI Taxonomy" id="1007089"/>
    <lineage>
        <taxon>Bacteria</taxon>
        <taxon>Pseudomonadati</taxon>
        <taxon>Bacteroidota</taxon>
        <taxon>Chitinophagia</taxon>
        <taxon>Chitinophagales</taxon>
        <taxon>Chitinophagaceae</taxon>
        <taxon>Compostibacter</taxon>
    </lineage>
</organism>
<evidence type="ECO:0000256" key="1">
    <source>
        <dbReference type="ARBA" id="ARBA00022729"/>
    </source>
</evidence>
<feature type="domain" description="SbsA Ig-like" evidence="3">
    <location>
        <begin position="33"/>
        <end position="132"/>
    </location>
</feature>
<dbReference type="EMBL" id="BAABFN010000020">
    <property type="protein sequence ID" value="GAA4317512.1"/>
    <property type="molecule type" value="Genomic_DNA"/>
</dbReference>
<keyword evidence="5" id="KW-1185">Reference proteome</keyword>
<reference evidence="5" key="1">
    <citation type="journal article" date="2019" name="Int. J. Syst. Evol. Microbiol.">
        <title>The Global Catalogue of Microorganisms (GCM) 10K type strain sequencing project: providing services to taxonomists for standard genome sequencing and annotation.</title>
        <authorList>
            <consortium name="The Broad Institute Genomics Platform"/>
            <consortium name="The Broad Institute Genome Sequencing Center for Infectious Disease"/>
            <person name="Wu L."/>
            <person name="Ma J."/>
        </authorList>
    </citation>
    <scope>NUCLEOTIDE SEQUENCE [LARGE SCALE GENOMIC DNA]</scope>
    <source>
        <strain evidence="5">JCM 17664</strain>
    </source>
</reference>
<evidence type="ECO:0000259" key="3">
    <source>
        <dbReference type="Pfam" id="PF13205"/>
    </source>
</evidence>
<dbReference type="RefSeq" id="WP_344980723.1">
    <property type="nucleotide sequence ID" value="NZ_BAABFN010000020.1"/>
</dbReference>
<accession>A0ABP8G5N2</accession>
<evidence type="ECO:0000313" key="4">
    <source>
        <dbReference type="EMBL" id="GAA4317512.1"/>
    </source>
</evidence>
<keyword evidence="1 2" id="KW-0732">Signal</keyword>
<gene>
    <name evidence="4" type="ORF">GCM10023143_29640</name>
</gene>
<dbReference type="Pfam" id="PF13205">
    <property type="entry name" value="Big_5"/>
    <property type="match status" value="1"/>
</dbReference>
<evidence type="ECO:0000313" key="5">
    <source>
        <dbReference type="Proteomes" id="UP001501207"/>
    </source>
</evidence>
<evidence type="ECO:0000256" key="2">
    <source>
        <dbReference type="SAM" id="SignalP"/>
    </source>
</evidence>
<dbReference type="SUPFAM" id="SSF49452">
    <property type="entry name" value="Starch-binding domain-like"/>
    <property type="match status" value="1"/>
</dbReference>
<dbReference type="InterPro" id="IPR013784">
    <property type="entry name" value="Carb-bd-like_fold"/>
</dbReference>
<sequence length="481" mass="53787">MQRAAIYLCLLLFLLGAFSRCAQIVAPTGGPKDTIAPRLTATVPPDSSLHFTAKKISLTFDEYVQLQNLQEQMIVTPYPKHQPVVTSKLQNIAISIKDTLQPNTTYTINLGSAVQDINEGNPAEDFQYVFSTGDYLDSLQISGRLFDAATGKTDSNVVVMLYTRTDDDSVVLREKPVYYTRSKSGGRFRLRNLPHGTYRVFALKDANNDLQYNDSTEAIAFLNDSLRLDHSDSLDLYLFKEKEAVPAPDTSEAAKKDTLTYSVALDEGKQELHNPLYIRFSRPLQQYDSSGVTLLEDTLLRPVTPVFSLDDSTHKTLSVDWKWKEEMPYRLLLKAGFATDTGGLKPPKADTLSFTTKGASDYGSLILHFTHADTAHPYVLQLVQEDKVVKAAPLTGKDWKMENLKPGSYNVRVLEDDNRNGVWDRGRYYGEKKQPERVIPLQPDFNVRANWDNDFPGLLWITDPQPADSTAAGTDSTAAGR</sequence>
<dbReference type="InterPro" id="IPR032812">
    <property type="entry name" value="SbsA_Ig"/>
</dbReference>
<feature type="signal peptide" evidence="2">
    <location>
        <begin position="1"/>
        <end position="22"/>
    </location>
</feature>
<comment type="caution">
    <text evidence="4">The sequence shown here is derived from an EMBL/GenBank/DDBJ whole genome shotgun (WGS) entry which is preliminary data.</text>
</comment>
<dbReference type="Proteomes" id="UP001501207">
    <property type="component" value="Unassembled WGS sequence"/>
</dbReference>
<name>A0ABP8G5N2_9BACT</name>
<feature type="chain" id="PRO_5046691475" description="SbsA Ig-like domain-containing protein" evidence="2">
    <location>
        <begin position="23"/>
        <end position="481"/>
    </location>
</feature>
<protein>
    <recommendedName>
        <fullName evidence="3">SbsA Ig-like domain-containing protein</fullName>
    </recommendedName>
</protein>
<proteinExistence type="predicted"/>